<dbReference type="InterPro" id="IPR008972">
    <property type="entry name" value="Cupredoxin"/>
</dbReference>
<dbReference type="InterPro" id="IPR011707">
    <property type="entry name" value="Cu-oxidase-like_N"/>
</dbReference>
<dbReference type="EMBL" id="BSKO01000001">
    <property type="protein sequence ID" value="GLO65075.1"/>
    <property type="molecule type" value="Genomic_DNA"/>
</dbReference>
<evidence type="ECO:0000259" key="5">
    <source>
        <dbReference type="Pfam" id="PF07732"/>
    </source>
</evidence>
<reference evidence="6 7" key="1">
    <citation type="submission" date="2023-02" db="EMBL/GenBank/DDBJ databases">
        <title>Oceanobacillus kimchii IFOP_LL358 isolated form Alexandrium catenella lab strain.</title>
        <authorList>
            <person name="Gajardo G."/>
            <person name="Ueki S."/>
            <person name="Maruyama F."/>
        </authorList>
    </citation>
    <scope>NUCLEOTIDE SEQUENCE [LARGE SCALE GENOMIC DNA]</scope>
    <source>
        <strain evidence="6 7">IFOP_LL358</strain>
    </source>
</reference>
<sequence>MEKYSRRKFISNSLKVTAGLAVVSMVPIGVNQFFNQDRVETGNAWKDLMNSNQTPLPIPPLLENKSLMPNVAEFHLNVQMSKKEFIKGKETNTLGYNGDYLGPVIRVRNGEKVSIKVKNNLNEETTVHRHGLEINGENDGGPHNIIKSGETWNPTFTINQPASTLWYHPHVMHNTGEQVYKGLAGLFYIDDEVTDSLNIPKEYGVNDVPLVIQDKRIDSSGKIEYNLGMHDVMMGFKGDTNLVNGAINPYLEVPRGKMRLRLLNGSNARIYEFVFSNNQKFYQIASDGGLLDKPVEMTKLVLSPAERAEIIVDFSEYKKGNVVELTNQGTELMKFVVKEEKQKASNIPDRLAQIERIDPSKSVKTRKFVFQGMGPMVNINGKQMDMNRIDEEVNLNATEIWEISNPSMGMMRGMAHPFHAHGVQFQMLDRDGNPPPANEAGWKDTILVNPGEKVRAIATFNHSGLFMYHCHILEHEDAGMMGQFKVK</sequence>
<evidence type="ECO:0000313" key="7">
    <source>
        <dbReference type="Proteomes" id="UP001275436"/>
    </source>
</evidence>
<feature type="domain" description="Plastocyanin-like" evidence="4">
    <location>
        <begin position="370"/>
        <end position="487"/>
    </location>
</feature>
<proteinExistence type="inferred from homology"/>
<dbReference type="CDD" id="cd13867">
    <property type="entry name" value="CuRO_2_CueO_FtsP"/>
    <property type="match status" value="1"/>
</dbReference>
<dbReference type="PANTHER" id="PTHR48267:SF1">
    <property type="entry name" value="BILIRUBIN OXIDASE"/>
    <property type="match status" value="1"/>
</dbReference>
<gene>
    <name evidence="6" type="primary">mco_1</name>
    <name evidence="6" type="ORF">MACH08_08590</name>
</gene>
<evidence type="ECO:0000256" key="3">
    <source>
        <dbReference type="ARBA" id="ARBA00023002"/>
    </source>
</evidence>
<dbReference type="CDD" id="cd04232">
    <property type="entry name" value="CuRO_1_CueO_FtsP"/>
    <property type="match status" value="1"/>
</dbReference>
<organism evidence="6 7">
    <name type="scientific">Oceanobacillus kimchii</name>
    <dbReference type="NCBI Taxonomy" id="746691"/>
    <lineage>
        <taxon>Bacteria</taxon>
        <taxon>Bacillati</taxon>
        <taxon>Bacillota</taxon>
        <taxon>Bacilli</taxon>
        <taxon>Bacillales</taxon>
        <taxon>Bacillaceae</taxon>
        <taxon>Oceanobacillus</taxon>
    </lineage>
</organism>
<dbReference type="PANTHER" id="PTHR48267">
    <property type="entry name" value="CUPREDOXIN SUPERFAMILY PROTEIN"/>
    <property type="match status" value="1"/>
</dbReference>
<dbReference type="InterPro" id="IPR045087">
    <property type="entry name" value="Cu-oxidase_fam"/>
</dbReference>
<keyword evidence="2" id="KW-0479">Metal-binding</keyword>
<evidence type="ECO:0000313" key="6">
    <source>
        <dbReference type="EMBL" id="GLO65075.1"/>
    </source>
</evidence>
<dbReference type="SUPFAM" id="SSF49503">
    <property type="entry name" value="Cupredoxins"/>
    <property type="match status" value="3"/>
</dbReference>
<dbReference type="Proteomes" id="UP001275436">
    <property type="component" value="Unassembled WGS sequence"/>
</dbReference>
<dbReference type="CDD" id="cd13890">
    <property type="entry name" value="CuRO_3_CueO_FtsP"/>
    <property type="match status" value="1"/>
</dbReference>
<keyword evidence="7" id="KW-1185">Reference proteome</keyword>
<dbReference type="InterPro" id="IPR011706">
    <property type="entry name" value="Cu-oxidase_C"/>
</dbReference>
<dbReference type="PROSITE" id="PS00079">
    <property type="entry name" value="MULTICOPPER_OXIDASE1"/>
    <property type="match status" value="1"/>
</dbReference>
<dbReference type="RefSeq" id="WP_272032151.1">
    <property type="nucleotide sequence ID" value="NZ_BSKO01000001.1"/>
</dbReference>
<comment type="caution">
    <text evidence="6">The sequence shown here is derived from an EMBL/GenBank/DDBJ whole genome shotgun (WGS) entry which is preliminary data.</text>
</comment>
<feature type="domain" description="Plastocyanin-like" evidence="5">
    <location>
        <begin position="78"/>
        <end position="192"/>
    </location>
</feature>
<evidence type="ECO:0000256" key="2">
    <source>
        <dbReference type="ARBA" id="ARBA00022723"/>
    </source>
</evidence>
<dbReference type="InterPro" id="IPR033138">
    <property type="entry name" value="Cu_oxidase_CS"/>
</dbReference>
<dbReference type="Pfam" id="PF07731">
    <property type="entry name" value="Cu-oxidase_2"/>
    <property type="match status" value="1"/>
</dbReference>
<evidence type="ECO:0000259" key="4">
    <source>
        <dbReference type="Pfam" id="PF07731"/>
    </source>
</evidence>
<dbReference type="InterPro" id="IPR002355">
    <property type="entry name" value="Cu_oxidase_Cu_BS"/>
</dbReference>
<name>A0ABQ5TF54_9BACI</name>
<evidence type="ECO:0000256" key="1">
    <source>
        <dbReference type="ARBA" id="ARBA00010609"/>
    </source>
</evidence>
<comment type="similarity">
    <text evidence="1">Belongs to the multicopper oxidase family.</text>
</comment>
<accession>A0ABQ5TF54</accession>
<keyword evidence="3" id="KW-0560">Oxidoreductase</keyword>
<dbReference type="Pfam" id="PF07732">
    <property type="entry name" value="Cu-oxidase_3"/>
    <property type="match status" value="1"/>
</dbReference>
<dbReference type="PROSITE" id="PS00080">
    <property type="entry name" value="MULTICOPPER_OXIDASE2"/>
    <property type="match status" value="1"/>
</dbReference>
<dbReference type="Gene3D" id="2.60.40.420">
    <property type="entry name" value="Cupredoxins - blue copper proteins"/>
    <property type="match status" value="3"/>
</dbReference>
<protein>
    <submittedName>
        <fullName evidence="6">Multicopper oxidase mco</fullName>
    </submittedName>
</protein>